<reference evidence="2" key="2">
    <citation type="submission" date="2021-08" db="EMBL/GenBank/DDBJ databases">
        <authorList>
            <person name="Tani A."/>
            <person name="Ola A."/>
            <person name="Ogura Y."/>
            <person name="Katsura K."/>
            <person name="Hayashi T."/>
        </authorList>
    </citation>
    <scope>NUCLEOTIDE SEQUENCE</scope>
    <source>
        <strain evidence="2">DSM 23632</strain>
    </source>
</reference>
<accession>A0ABQ4TWI8</accession>
<keyword evidence="3" id="KW-1185">Reference proteome</keyword>
<dbReference type="EMBL" id="BPRB01000028">
    <property type="protein sequence ID" value="GJE58372.1"/>
    <property type="molecule type" value="Genomic_DNA"/>
</dbReference>
<sequence>MDTKVNFVGLRHGGNVEADLTDAQRRPVNGHLTTAALLRDAQPTPKQSHARAKTPRRSDEEEWGVGMSR</sequence>
<organism evidence="2 3">
    <name type="scientific">Methylobacterium trifolii</name>
    <dbReference type="NCBI Taxonomy" id="1003092"/>
    <lineage>
        <taxon>Bacteria</taxon>
        <taxon>Pseudomonadati</taxon>
        <taxon>Pseudomonadota</taxon>
        <taxon>Alphaproteobacteria</taxon>
        <taxon>Hyphomicrobiales</taxon>
        <taxon>Methylobacteriaceae</taxon>
        <taxon>Methylobacterium</taxon>
    </lineage>
</organism>
<dbReference type="Proteomes" id="UP001055057">
    <property type="component" value="Unassembled WGS sequence"/>
</dbReference>
<gene>
    <name evidence="2" type="ORF">MPOCJGCO_0451</name>
</gene>
<comment type="caution">
    <text evidence="2">The sequence shown here is derived from an EMBL/GenBank/DDBJ whole genome shotgun (WGS) entry which is preliminary data.</text>
</comment>
<evidence type="ECO:0000256" key="1">
    <source>
        <dbReference type="SAM" id="MobiDB-lite"/>
    </source>
</evidence>
<proteinExistence type="predicted"/>
<evidence type="ECO:0000313" key="2">
    <source>
        <dbReference type="EMBL" id="GJE58372.1"/>
    </source>
</evidence>
<evidence type="ECO:0000313" key="3">
    <source>
        <dbReference type="Proteomes" id="UP001055057"/>
    </source>
</evidence>
<protein>
    <submittedName>
        <fullName evidence="2">Uncharacterized protein</fullName>
    </submittedName>
</protein>
<reference evidence="2" key="1">
    <citation type="journal article" date="2021" name="Front. Microbiol.">
        <title>Comprehensive Comparative Genomics and Phenotyping of Methylobacterium Species.</title>
        <authorList>
            <person name="Alessa O."/>
            <person name="Ogura Y."/>
            <person name="Fujitani Y."/>
            <person name="Takami H."/>
            <person name="Hayashi T."/>
            <person name="Sahin N."/>
            <person name="Tani A."/>
        </authorList>
    </citation>
    <scope>NUCLEOTIDE SEQUENCE</scope>
    <source>
        <strain evidence="2">DSM 23632</strain>
    </source>
</reference>
<name>A0ABQ4TWI8_9HYPH</name>
<dbReference type="RefSeq" id="WP_238181003.1">
    <property type="nucleotide sequence ID" value="NZ_BPRB01000028.1"/>
</dbReference>
<feature type="region of interest" description="Disordered" evidence="1">
    <location>
        <begin position="36"/>
        <end position="69"/>
    </location>
</feature>